<evidence type="ECO:0000256" key="2">
    <source>
        <dbReference type="ARBA" id="ARBA00022475"/>
    </source>
</evidence>
<evidence type="ECO:0000256" key="6">
    <source>
        <dbReference type="SAM" id="Phobius"/>
    </source>
</evidence>
<evidence type="ECO:0000256" key="4">
    <source>
        <dbReference type="ARBA" id="ARBA00022989"/>
    </source>
</evidence>
<dbReference type="PANTHER" id="PTHR23513:SF17">
    <property type="entry name" value="MEMBRANE PROTEIN"/>
    <property type="match status" value="1"/>
</dbReference>
<keyword evidence="8" id="KW-1185">Reference proteome</keyword>
<keyword evidence="4 6" id="KW-1133">Transmembrane helix</keyword>
<dbReference type="PANTHER" id="PTHR23513">
    <property type="entry name" value="INTEGRAL MEMBRANE EFFLUX PROTEIN-RELATED"/>
    <property type="match status" value="1"/>
</dbReference>
<keyword evidence="2" id="KW-1003">Cell membrane</keyword>
<feature type="transmembrane region" description="Helical" evidence="6">
    <location>
        <begin position="50"/>
        <end position="72"/>
    </location>
</feature>
<feature type="transmembrane region" description="Helical" evidence="6">
    <location>
        <begin position="84"/>
        <end position="101"/>
    </location>
</feature>
<keyword evidence="3 6" id="KW-0812">Transmembrane</keyword>
<dbReference type="SUPFAM" id="SSF103473">
    <property type="entry name" value="MFS general substrate transporter"/>
    <property type="match status" value="1"/>
</dbReference>
<evidence type="ECO:0000256" key="3">
    <source>
        <dbReference type="ARBA" id="ARBA00022692"/>
    </source>
</evidence>
<feature type="transmembrane region" description="Helical" evidence="6">
    <location>
        <begin position="333"/>
        <end position="354"/>
    </location>
</feature>
<feature type="transmembrane region" description="Helical" evidence="6">
    <location>
        <begin position="306"/>
        <end position="327"/>
    </location>
</feature>
<dbReference type="InterPro" id="IPR036259">
    <property type="entry name" value="MFS_trans_sf"/>
</dbReference>
<dbReference type="Gene3D" id="1.20.1250.20">
    <property type="entry name" value="MFS general substrate transporter like domains"/>
    <property type="match status" value="1"/>
</dbReference>
<name>A0ABW1G1V1_9ACTN</name>
<dbReference type="Pfam" id="PF07690">
    <property type="entry name" value="MFS_1"/>
    <property type="match status" value="1"/>
</dbReference>
<evidence type="ECO:0000256" key="5">
    <source>
        <dbReference type="ARBA" id="ARBA00023136"/>
    </source>
</evidence>
<evidence type="ECO:0000256" key="1">
    <source>
        <dbReference type="ARBA" id="ARBA00004651"/>
    </source>
</evidence>
<proteinExistence type="predicted"/>
<feature type="transmembrane region" description="Helical" evidence="6">
    <location>
        <begin position="366"/>
        <end position="389"/>
    </location>
</feature>
<sequence>MVITTLLRLRGFRLLLGTRLLSQAADGAFQAALASYVVFSPERQATPGAIASAFAVMLLPFTLFGPIAGAVLDRWRRRHVLVQGNGLRLLLCLGTAALVLARVPTAVFFAAALVVTGINRFVLAGLSAGTPHVVPAGSLVTANALAPTAGTVATTVGAGLAVVVRLALTPGPQANAGLLALAALGYAASAATAQRLGPDALGPEHPQHLALRRTFADSTADLRSGLSYLRREARPARDALAAVTICRFCYGLLLVTLLMLCRNSFAAPDDQGTALRYLGLALGVSAAGFFAAALITPWATRRLGVAGWLSCCAALGAVLTPVLGLLFAPLPTVIAAFVLGLVSQGVKISVDTTVQATVADGYRGRVFVLYDILFNVSLVTAAAACALVLPVSGRSAPLVLTSSALYAATAVGYFCRSAHHSLSIRSASS</sequence>
<dbReference type="InterPro" id="IPR011701">
    <property type="entry name" value="MFS"/>
</dbReference>
<dbReference type="Proteomes" id="UP001596174">
    <property type="component" value="Unassembled WGS sequence"/>
</dbReference>
<feature type="transmembrane region" description="Helical" evidence="6">
    <location>
        <begin position="140"/>
        <end position="168"/>
    </location>
</feature>
<feature type="transmembrane region" description="Helical" evidence="6">
    <location>
        <begin position="395"/>
        <end position="415"/>
    </location>
</feature>
<dbReference type="CDD" id="cd06173">
    <property type="entry name" value="MFS_MefA_like"/>
    <property type="match status" value="1"/>
</dbReference>
<keyword evidence="5 6" id="KW-0472">Membrane</keyword>
<dbReference type="RefSeq" id="WP_380581970.1">
    <property type="nucleotide sequence ID" value="NZ_JBHSQJ010000034.1"/>
</dbReference>
<feature type="transmembrane region" description="Helical" evidence="6">
    <location>
        <begin position="239"/>
        <end position="260"/>
    </location>
</feature>
<protein>
    <submittedName>
        <fullName evidence="7">MFS transporter</fullName>
    </submittedName>
</protein>
<evidence type="ECO:0000313" key="8">
    <source>
        <dbReference type="Proteomes" id="UP001596174"/>
    </source>
</evidence>
<feature type="transmembrane region" description="Helical" evidence="6">
    <location>
        <begin position="280"/>
        <end position="299"/>
    </location>
</feature>
<organism evidence="7 8">
    <name type="scientific">Streptacidiphilus monticola</name>
    <dbReference type="NCBI Taxonomy" id="2161674"/>
    <lineage>
        <taxon>Bacteria</taxon>
        <taxon>Bacillati</taxon>
        <taxon>Actinomycetota</taxon>
        <taxon>Actinomycetes</taxon>
        <taxon>Kitasatosporales</taxon>
        <taxon>Streptomycetaceae</taxon>
        <taxon>Streptacidiphilus</taxon>
    </lineage>
</organism>
<comment type="caution">
    <text evidence="7">The sequence shown here is derived from an EMBL/GenBank/DDBJ whole genome shotgun (WGS) entry which is preliminary data.</text>
</comment>
<evidence type="ECO:0000313" key="7">
    <source>
        <dbReference type="EMBL" id="MFC5907492.1"/>
    </source>
</evidence>
<dbReference type="EMBL" id="JBHSQJ010000034">
    <property type="protein sequence ID" value="MFC5907492.1"/>
    <property type="molecule type" value="Genomic_DNA"/>
</dbReference>
<feature type="transmembrane region" description="Helical" evidence="6">
    <location>
        <begin position="107"/>
        <end position="128"/>
    </location>
</feature>
<reference evidence="8" key="1">
    <citation type="journal article" date="2019" name="Int. J. Syst. Evol. Microbiol.">
        <title>The Global Catalogue of Microorganisms (GCM) 10K type strain sequencing project: providing services to taxonomists for standard genome sequencing and annotation.</title>
        <authorList>
            <consortium name="The Broad Institute Genomics Platform"/>
            <consortium name="The Broad Institute Genome Sequencing Center for Infectious Disease"/>
            <person name="Wu L."/>
            <person name="Ma J."/>
        </authorList>
    </citation>
    <scope>NUCLEOTIDE SEQUENCE [LARGE SCALE GENOMIC DNA]</scope>
    <source>
        <strain evidence="8">JCM 4816</strain>
    </source>
</reference>
<gene>
    <name evidence="7" type="ORF">ACFP3V_09685</name>
</gene>
<accession>A0ABW1G1V1</accession>
<comment type="subcellular location">
    <subcellularLocation>
        <location evidence="1">Cell membrane</location>
        <topology evidence="1">Multi-pass membrane protein</topology>
    </subcellularLocation>
</comment>